<dbReference type="Proteomes" id="UP000479226">
    <property type="component" value="Unassembled WGS sequence"/>
</dbReference>
<dbReference type="EMBL" id="JAAKZI010000032">
    <property type="protein sequence ID" value="NGN84902.1"/>
    <property type="molecule type" value="Genomic_DNA"/>
</dbReference>
<organism evidence="1 2">
    <name type="scientific">Arthrobacter silviterrae</name>
    <dbReference type="NCBI Taxonomy" id="2026658"/>
    <lineage>
        <taxon>Bacteria</taxon>
        <taxon>Bacillati</taxon>
        <taxon>Actinomycetota</taxon>
        <taxon>Actinomycetes</taxon>
        <taxon>Micrococcales</taxon>
        <taxon>Micrococcaceae</taxon>
        <taxon>Arthrobacter</taxon>
    </lineage>
</organism>
<sequence length="64" mass="6900">MHRKLVGDLYEWAGELRTTETQAMGTGVAHCCPEFIEAFSKEVFGGIAAPADPAIMPSAPKHRA</sequence>
<proteinExistence type="predicted"/>
<dbReference type="InterPro" id="IPR036597">
    <property type="entry name" value="Fido-like_dom_sf"/>
</dbReference>
<evidence type="ECO:0000313" key="1">
    <source>
        <dbReference type="EMBL" id="NGN84902.1"/>
    </source>
</evidence>
<gene>
    <name evidence="1" type="ORF">G6N77_15785</name>
</gene>
<keyword evidence="2" id="KW-1185">Reference proteome</keyword>
<evidence type="ECO:0000313" key="2">
    <source>
        <dbReference type="Proteomes" id="UP000479226"/>
    </source>
</evidence>
<comment type="caution">
    <text evidence="1">The sequence shown here is derived from an EMBL/GenBank/DDBJ whole genome shotgun (WGS) entry which is preliminary data.</text>
</comment>
<reference evidence="1 2" key="1">
    <citation type="submission" date="2020-02" db="EMBL/GenBank/DDBJ databases">
        <title>Genome sequence of the type strain DSM 27180 of Arthrobacter silviterrae.</title>
        <authorList>
            <person name="Gao J."/>
            <person name="Sun J."/>
        </authorList>
    </citation>
    <scope>NUCLEOTIDE SEQUENCE [LARGE SCALE GENOMIC DNA]</scope>
    <source>
        <strain evidence="1 2">DSM 27180</strain>
    </source>
</reference>
<protein>
    <submittedName>
        <fullName evidence="1">Uncharacterized protein</fullName>
    </submittedName>
</protein>
<dbReference type="SUPFAM" id="SSF140931">
    <property type="entry name" value="Fic-like"/>
    <property type="match status" value="1"/>
</dbReference>
<dbReference type="Gene3D" id="1.10.3290.10">
    <property type="entry name" value="Fido-like domain"/>
    <property type="match status" value="1"/>
</dbReference>
<name>A0ABX0DKZ8_9MICC</name>
<accession>A0ABX0DKZ8</accession>